<comment type="caution">
    <text evidence="1">The sequence shown here is derived from an EMBL/GenBank/DDBJ whole genome shotgun (WGS) entry which is preliminary data.</text>
</comment>
<reference evidence="1 2" key="1">
    <citation type="submission" date="2024-01" db="EMBL/GenBank/DDBJ databases">
        <title>Metagenomic exploration of the rhizosphere soil microbial community and their significance in facilitating the development of wild simulated ginseng.</title>
        <authorList>
            <person name="Huang J."/>
        </authorList>
    </citation>
    <scope>NUCLEOTIDE SEQUENCE [LARGE SCALE GENOMIC DNA]</scope>
    <source>
        <strain evidence="1 2">WY141</strain>
    </source>
</reference>
<proteinExistence type="predicted"/>
<dbReference type="Proteomes" id="UP001456562">
    <property type="component" value="Unassembled WGS sequence"/>
</dbReference>
<name>A0ABV1QF96_STRMI</name>
<gene>
    <name evidence="1" type="ORF">ABR748_37595</name>
</gene>
<organism evidence="1 2">
    <name type="scientific">Streptomyces microflavus</name>
    <name type="common">Streptomyces lipmanii</name>
    <dbReference type="NCBI Taxonomy" id="1919"/>
    <lineage>
        <taxon>Bacteria</taxon>
        <taxon>Bacillati</taxon>
        <taxon>Actinomycetota</taxon>
        <taxon>Actinomycetes</taxon>
        <taxon>Kitasatosporales</taxon>
        <taxon>Streptomycetaceae</taxon>
        <taxon>Streptomyces</taxon>
    </lineage>
</organism>
<accession>A0ABV1QF96</accession>
<keyword evidence="2" id="KW-1185">Reference proteome</keyword>
<dbReference type="RefSeq" id="WP_350241894.1">
    <property type="nucleotide sequence ID" value="NZ_JBEJUE010000077.1"/>
</dbReference>
<evidence type="ECO:0000313" key="2">
    <source>
        <dbReference type="Proteomes" id="UP001456562"/>
    </source>
</evidence>
<sequence length="69" mass="7540">MSIVAVGLKNLREHGLTGPVSFRFGRDRPQPLLDAIGNPRLAAVHAREVQGAKVHQAAYQAQLRKVAQE</sequence>
<dbReference type="EMBL" id="JBEJUE010000077">
    <property type="protein sequence ID" value="MER0429845.1"/>
    <property type="molecule type" value="Genomic_DNA"/>
</dbReference>
<protein>
    <submittedName>
        <fullName evidence="1">Uncharacterized protein</fullName>
    </submittedName>
</protein>
<evidence type="ECO:0000313" key="1">
    <source>
        <dbReference type="EMBL" id="MER0429845.1"/>
    </source>
</evidence>